<dbReference type="AlphaFoldDB" id="A0A7Z2VSL2"/>
<gene>
    <name evidence="2" type="ORF">HH215_30555</name>
</gene>
<dbReference type="Pfam" id="PF06283">
    <property type="entry name" value="ThuA"/>
    <property type="match status" value="1"/>
</dbReference>
<proteinExistence type="predicted"/>
<accession>A0A7Z2VSL2</accession>
<name>A0A7Z2VSL2_9BACL</name>
<dbReference type="PIRSF" id="PIRSF030013">
    <property type="entry name" value="ThuA"/>
    <property type="match status" value="1"/>
</dbReference>
<organism evidence="2 3">
    <name type="scientific">Cohnella herbarum</name>
    <dbReference type="NCBI Taxonomy" id="2728023"/>
    <lineage>
        <taxon>Bacteria</taxon>
        <taxon>Bacillati</taxon>
        <taxon>Bacillota</taxon>
        <taxon>Bacilli</taxon>
        <taxon>Bacillales</taxon>
        <taxon>Paenibacillaceae</taxon>
        <taxon>Cohnella</taxon>
    </lineage>
</organism>
<reference evidence="2 3" key="1">
    <citation type="submission" date="2020-04" db="EMBL/GenBank/DDBJ databases">
        <title>Genome sequencing of novel species.</title>
        <authorList>
            <person name="Heo J."/>
            <person name="Kim S.-J."/>
            <person name="Kim J.-S."/>
            <person name="Hong S.-B."/>
            <person name="Kwon S.-W."/>
        </authorList>
    </citation>
    <scope>NUCLEOTIDE SEQUENCE [LARGE SCALE GENOMIC DNA]</scope>
    <source>
        <strain evidence="2 3">MFER-1</strain>
    </source>
</reference>
<evidence type="ECO:0000313" key="2">
    <source>
        <dbReference type="EMBL" id="QJD88424.1"/>
    </source>
</evidence>
<dbReference type="InterPro" id="IPR029010">
    <property type="entry name" value="ThuA-like"/>
</dbReference>
<evidence type="ECO:0000259" key="1">
    <source>
        <dbReference type="Pfam" id="PF06283"/>
    </source>
</evidence>
<feature type="domain" description="ThuA-like" evidence="1">
    <location>
        <begin position="6"/>
        <end position="220"/>
    </location>
</feature>
<dbReference type="SUPFAM" id="SSF52317">
    <property type="entry name" value="Class I glutamine amidotransferase-like"/>
    <property type="match status" value="1"/>
</dbReference>
<dbReference type="Proteomes" id="UP000502248">
    <property type="component" value="Chromosome"/>
</dbReference>
<dbReference type="EMBL" id="CP051680">
    <property type="protein sequence ID" value="QJD88424.1"/>
    <property type="molecule type" value="Genomic_DNA"/>
</dbReference>
<evidence type="ECO:0000313" key="3">
    <source>
        <dbReference type="Proteomes" id="UP000502248"/>
    </source>
</evidence>
<dbReference type="InterPro" id="IPR009381">
    <property type="entry name" value="Trehalose_catabolism_ThuA_prok"/>
</dbReference>
<dbReference type="InterPro" id="IPR029062">
    <property type="entry name" value="Class_I_gatase-like"/>
</dbReference>
<sequence length="246" mass="28032">MKVTIRVRVWNEYRHERSNPAVKEIYPDGIHQTIARALREDGHDADTATLDEPEHGLSEEVLRQTDVLIWWGHMAHDEVENAVVERVYARVLEGMGLIVLHSGHYSKIFRKLMGTSGGLKWREADEKERIWVVNPAHPIAAGIGEYIELPQEEMYGEHFDIPAPDDLVFVSWFAGGEIFRSGCAYYRGQGKVFYFRPGHETYPTYHNPEIQRVIANAVRWSAWSGGAKPQYGHVPVPLESLSGVEN</sequence>
<keyword evidence="3" id="KW-1185">Reference proteome</keyword>
<protein>
    <submittedName>
        <fullName evidence="2">Trehalose utilization protein ThuA</fullName>
    </submittedName>
</protein>
<dbReference type="Gene3D" id="3.40.50.880">
    <property type="match status" value="1"/>
</dbReference>
<dbReference type="KEGG" id="cheb:HH215_30555"/>